<dbReference type="eggNOG" id="COG0438">
    <property type="taxonomic scope" value="Bacteria"/>
</dbReference>
<feature type="domain" description="Glycosyltransferase subfamily 4-like N-terminal" evidence="2">
    <location>
        <begin position="21"/>
        <end position="184"/>
    </location>
</feature>
<dbReference type="STRING" id="682795.AciX8_2568"/>
<organism evidence="3 4">
    <name type="scientific">Granulicella mallensis (strain ATCC BAA-1857 / DSM 23137 / MP5ACTX8)</name>
    <dbReference type="NCBI Taxonomy" id="682795"/>
    <lineage>
        <taxon>Bacteria</taxon>
        <taxon>Pseudomonadati</taxon>
        <taxon>Acidobacteriota</taxon>
        <taxon>Terriglobia</taxon>
        <taxon>Terriglobales</taxon>
        <taxon>Acidobacteriaceae</taxon>
        <taxon>Granulicella</taxon>
    </lineage>
</organism>
<evidence type="ECO:0000259" key="1">
    <source>
        <dbReference type="Pfam" id="PF00534"/>
    </source>
</evidence>
<keyword evidence="4" id="KW-1185">Reference proteome</keyword>
<keyword evidence="3" id="KW-0808">Transferase</keyword>
<reference evidence="3 4" key="1">
    <citation type="submission" date="2011-11" db="EMBL/GenBank/DDBJ databases">
        <title>Complete sequence of Granulicella mallensis MP5ACTX8.</title>
        <authorList>
            <consortium name="US DOE Joint Genome Institute"/>
            <person name="Lucas S."/>
            <person name="Copeland A."/>
            <person name="Lapidus A."/>
            <person name="Cheng J.-F."/>
            <person name="Goodwin L."/>
            <person name="Pitluck S."/>
            <person name="Peters L."/>
            <person name="Lu M."/>
            <person name="Detter J.C."/>
            <person name="Han C."/>
            <person name="Tapia R."/>
            <person name="Land M."/>
            <person name="Hauser L."/>
            <person name="Kyrpides N."/>
            <person name="Ivanova N."/>
            <person name="Mikhailova N."/>
            <person name="Pagani I."/>
            <person name="Rawat S."/>
            <person name="Mannisto M."/>
            <person name="Haggblom M."/>
            <person name="Woyke T."/>
        </authorList>
    </citation>
    <scope>NUCLEOTIDE SEQUENCE [LARGE SCALE GENOMIC DNA]</scope>
    <source>
        <strain evidence="4">ATCC BAA-1857 / DSM 23137 / MP5ACTX8</strain>
    </source>
</reference>
<accession>G8P087</accession>
<dbReference type="HOGENOM" id="CLU_009583_2_5_0"/>
<dbReference type="InterPro" id="IPR028098">
    <property type="entry name" value="Glyco_trans_4-like_N"/>
</dbReference>
<gene>
    <name evidence="3" type="ordered locus">AciX8_2568</name>
</gene>
<dbReference type="KEGG" id="gma:AciX8_2568"/>
<evidence type="ECO:0000313" key="3">
    <source>
        <dbReference type="EMBL" id="AEU36881.1"/>
    </source>
</evidence>
<dbReference type="InterPro" id="IPR050194">
    <property type="entry name" value="Glycosyltransferase_grp1"/>
</dbReference>
<dbReference type="AlphaFoldDB" id="G8P087"/>
<dbReference type="Pfam" id="PF00534">
    <property type="entry name" value="Glycos_transf_1"/>
    <property type="match status" value="1"/>
</dbReference>
<dbReference type="Proteomes" id="UP000007113">
    <property type="component" value="Chromosome"/>
</dbReference>
<dbReference type="CDD" id="cd03801">
    <property type="entry name" value="GT4_PimA-like"/>
    <property type="match status" value="1"/>
</dbReference>
<dbReference type="PANTHER" id="PTHR45947:SF3">
    <property type="entry name" value="SULFOQUINOVOSYL TRANSFERASE SQD2"/>
    <property type="match status" value="1"/>
</dbReference>
<dbReference type="Pfam" id="PF13439">
    <property type="entry name" value="Glyco_transf_4"/>
    <property type="match status" value="1"/>
</dbReference>
<feature type="domain" description="Glycosyl transferase family 1" evidence="1">
    <location>
        <begin position="191"/>
        <end position="345"/>
    </location>
</feature>
<evidence type="ECO:0000313" key="4">
    <source>
        <dbReference type="Proteomes" id="UP000007113"/>
    </source>
</evidence>
<dbReference type="GO" id="GO:0016758">
    <property type="term" value="F:hexosyltransferase activity"/>
    <property type="evidence" value="ECO:0007669"/>
    <property type="project" value="TreeGrafter"/>
</dbReference>
<dbReference type="PANTHER" id="PTHR45947">
    <property type="entry name" value="SULFOQUINOVOSYL TRANSFERASE SQD2"/>
    <property type="match status" value="1"/>
</dbReference>
<dbReference type="EMBL" id="CP003130">
    <property type="protein sequence ID" value="AEU36881.1"/>
    <property type="molecule type" value="Genomic_DNA"/>
</dbReference>
<dbReference type="RefSeq" id="WP_014265759.1">
    <property type="nucleotide sequence ID" value="NC_016631.1"/>
</dbReference>
<evidence type="ECO:0000259" key="2">
    <source>
        <dbReference type="Pfam" id="PF13439"/>
    </source>
</evidence>
<dbReference type="InterPro" id="IPR001296">
    <property type="entry name" value="Glyco_trans_1"/>
</dbReference>
<proteinExistence type="predicted"/>
<name>G8P087_GRAMM</name>
<dbReference type="SUPFAM" id="SSF53756">
    <property type="entry name" value="UDP-Glycosyltransferase/glycogen phosphorylase"/>
    <property type="match status" value="1"/>
</dbReference>
<dbReference type="Gene3D" id="3.40.50.2000">
    <property type="entry name" value="Glycogen Phosphorylase B"/>
    <property type="match status" value="2"/>
</dbReference>
<protein>
    <submittedName>
        <fullName evidence="3">Glycosyl transferase group 1</fullName>
    </submittedName>
</protein>
<sequence>MTLATMRTLQTGDDWIEEKEGGLARYYFELLRHLPATGTTAHGLVVGSPRIAESTGGTVVAFARPEAPILERLRFARKAALAQIDRGQIDLIAAHFALYALPIADRLRKVPTVVHFHGPWAGESGVEGAAKLNARFKQAVENVVYSRTKRFIVLSHSFQQELVRRYGVAEELIRIVPGGIDIERFNMTLSRAEARQRLGWPNDRPILLTIRRQVRRMGLEDLIHAAKLLVQQQPDLLLLLGGSGPISGELKSLIVELGLENSVRLLGRIDDADLPTAYRAADMTIVPSQSLEGFGLITLESLAAGTPVYVTPVGGLPEIVQPFAPECVFGGTSSVEIASVLGEVLRGARPVPTEDACRAYAVNGYSWPYIAEQVRHVYDEAMG</sequence>